<keyword evidence="3" id="KW-1185">Reference proteome</keyword>
<evidence type="ECO:0000313" key="2">
    <source>
        <dbReference type="EMBL" id="KAF7953833.1"/>
    </source>
</evidence>
<feature type="region of interest" description="Disordered" evidence="1">
    <location>
        <begin position="32"/>
        <end position="57"/>
    </location>
</feature>
<sequence length="68" mass="7828">MSKLVKLINRRDYRTKNAMAKITVVEKAATDTPEKPFGENKKRHCKNNSDRKSRDNIIDLSHNITSIS</sequence>
<protein>
    <submittedName>
        <fullName evidence="2">Uncharacterized protein</fullName>
    </submittedName>
</protein>
<gene>
    <name evidence="2" type="ORF">EAE97_001232</name>
</gene>
<name>A0A9P5IXV3_9HELO</name>
<reference evidence="2 3" key="1">
    <citation type="journal article" date="2020" name="Genome Biol. Evol.">
        <title>Comparative genomics of Sclerotiniaceae.</title>
        <authorList>
            <person name="Valero Jimenez C.A."/>
            <person name="Steentjes M."/>
            <person name="Scholten O.E."/>
            <person name="Van Kan J.A.L."/>
        </authorList>
    </citation>
    <scope>NUCLEOTIDE SEQUENCE [LARGE SCALE GENOMIC DNA]</scope>
    <source>
        <strain evidence="2 3">MUCL 94</strain>
    </source>
</reference>
<organism evidence="2 3">
    <name type="scientific">Botrytis byssoidea</name>
    <dbReference type="NCBI Taxonomy" id="139641"/>
    <lineage>
        <taxon>Eukaryota</taxon>
        <taxon>Fungi</taxon>
        <taxon>Dikarya</taxon>
        <taxon>Ascomycota</taxon>
        <taxon>Pezizomycotina</taxon>
        <taxon>Leotiomycetes</taxon>
        <taxon>Helotiales</taxon>
        <taxon>Sclerotiniaceae</taxon>
        <taxon>Botrytis</taxon>
    </lineage>
</organism>
<dbReference type="RefSeq" id="XP_038737643.1">
    <property type="nucleotide sequence ID" value="XM_038871742.1"/>
</dbReference>
<feature type="compositionally biased region" description="Basic and acidic residues" evidence="1">
    <location>
        <begin position="47"/>
        <end position="57"/>
    </location>
</feature>
<proteinExistence type="predicted"/>
<dbReference type="AlphaFoldDB" id="A0A9P5IXV3"/>
<dbReference type="GeneID" id="62144821"/>
<comment type="caution">
    <text evidence="2">The sequence shown here is derived from an EMBL/GenBank/DDBJ whole genome shotgun (WGS) entry which is preliminary data.</text>
</comment>
<accession>A0A9P5IXV3</accession>
<dbReference type="EMBL" id="RCSW01000002">
    <property type="protein sequence ID" value="KAF7953833.1"/>
    <property type="molecule type" value="Genomic_DNA"/>
</dbReference>
<evidence type="ECO:0000256" key="1">
    <source>
        <dbReference type="SAM" id="MobiDB-lite"/>
    </source>
</evidence>
<evidence type="ECO:0000313" key="3">
    <source>
        <dbReference type="Proteomes" id="UP000710849"/>
    </source>
</evidence>
<dbReference type="Proteomes" id="UP000710849">
    <property type="component" value="Unassembled WGS sequence"/>
</dbReference>